<evidence type="ECO:0000256" key="5">
    <source>
        <dbReference type="ARBA" id="ARBA00023136"/>
    </source>
</evidence>
<dbReference type="InterPro" id="IPR036259">
    <property type="entry name" value="MFS_trans_sf"/>
</dbReference>
<dbReference type="InterPro" id="IPR011701">
    <property type="entry name" value="MFS"/>
</dbReference>
<feature type="transmembrane region" description="Helical" evidence="7">
    <location>
        <begin position="153"/>
        <end position="179"/>
    </location>
</feature>
<name>A0ABQ3YDJ6_9ACTN</name>
<dbReference type="Pfam" id="PF07690">
    <property type="entry name" value="MFS_1"/>
    <property type="match status" value="2"/>
</dbReference>
<evidence type="ECO:0000256" key="7">
    <source>
        <dbReference type="SAM" id="Phobius"/>
    </source>
</evidence>
<gene>
    <name evidence="8" type="ORF">Ade02nite_67210</name>
</gene>
<comment type="caution">
    <text evidence="8">The sequence shown here is derived from an EMBL/GenBank/DDBJ whole genome shotgun (WGS) entry which is preliminary data.</text>
</comment>
<evidence type="ECO:0000256" key="3">
    <source>
        <dbReference type="ARBA" id="ARBA00022692"/>
    </source>
</evidence>
<feature type="transmembrane region" description="Helical" evidence="7">
    <location>
        <begin position="347"/>
        <end position="364"/>
    </location>
</feature>
<feature type="region of interest" description="Disordered" evidence="6">
    <location>
        <begin position="185"/>
        <end position="265"/>
    </location>
</feature>
<dbReference type="Gene3D" id="1.20.1250.20">
    <property type="entry name" value="MFS general substrate transporter like domains"/>
    <property type="match status" value="1"/>
</dbReference>
<dbReference type="Proteomes" id="UP000609879">
    <property type="component" value="Unassembled WGS sequence"/>
</dbReference>
<keyword evidence="5 7" id="KW-0472">Membrane</keyword>
<feature type="transmembrane region" description="Helical" evidence="7">
    <location>
        <begin position="69"/>
        <end position="97"/>
    </location>
</feature>
<feature type="transmembrane region" description="Helical" evidence="7">
    <location>
        <begin position="274"/>
        <end position="297"/>
    </location>
</feature>
<evidence type="ECO:0000256" key="4">
    <source>
        <dbReference type="ARBA" id="ARBA00022989"/>
    </source>
</evidence>
<keyword evidence="3 7" id="KW-0812">Transmembrane</keyword>
<keyword evidence="9" id="KW-1185">Reference proteome</keyword>
<proteinExistence type="predicted"/>
<feature type="transmembrane region" description="Helical" evidence="7">
    <location>
        <begin position="317"/>
        <end position="340"/>
    </location>
</feature>
<feature type="transmembrane region" description="Helical" evidence="7">
    <location>
        <begin position="432"/>
        <end position="454"/>
    </location>
</feature>
<evidence type="ECO:0000256" key="1">
    <source>
        <dbReference type="ARBA" id="ARBA00004651"/>
    </source>
</evidence>
<accession>A0ABQ3YDJ6</accession>
<dbReference type="RefSeq" id="WP_203772665.1">
    <property type="nucleotide sequence ID" value="NZ_BAAABO010000018.1"/>
</dbReference>
<organism evidence="8 9">
    <name type="scientific">Paractinoplanes deccanensis</name>
    <dbReference type="NCBI Taxonomy" id="113561"/>
    <lineage>
        <taxon>Bacteria</taxon>
        <taxon>Bacillati</taxon>
        <taxon>Actinomycetota</taxon>
        <taxon>Actinomycetes</taxon>
        <taxon>Micromonosporales</taxon>
        <taxon>Micromonosporaceae</taxon>
        <taxon>Paractinoplanes</taxon>
    </lineage>
</organism>
<protein>
    <submittedName>
        <fullName evidence="8">MFS transporter</fullName>
    </submittedName>
</protein>
<keyword evidence="4 7" id="KW-1133">Transmembrane helix</keyword>
<feature type="transmembrane region" description="Helical" evidence="7">
    <location>
        <begin position="404"/>
        <end position="426"/>
    </location>
</feature>
<dbReference type="EMBL" id="BOMI01000136">
    <property type="protein sequence ID" value="GID78080.1"/>
    <property type="molecule type" value="Genomic_DNA"/>
</dbReference>
<evidence type="ECO:0000313" key="8">
    <source>
        <dbReference type="EMBL" id="GID78080.1"/>
    </source>
</evidence>
<dbReference type="SUPFAM" id="SSF103473">
    <property type="entry name" value="MFS general substrate transporter"/>
    <property type="match status" value="1"/>
</dbReference>
<evidence type="ECO:0000256" key="6">
    <source>
        <dbReference type="SAM" id="MobiDB-lite"/>
    </source>
</evidence>
<dbReference type="PANTHER" id="PTHR23513">
    <property type="entry name" value="INTEGRAL MEMBRANE EFFLUX PROTEIN-RELATED"/>
    <property type="match status" value="1"/>
</dbReference>
<evidence type="ECO:0000313" key="9">
    <source>
        <dbReference type="Proteomes" id="UP000609879"/>
    </source>
</evidence>
<dbReference type="CDD" id="cd06173">
    <property type="entry name" value="MFS_MefA_like"/>
    <property type="match status" value="1"/>
</dbReference>
<feature type="transmembrane region" description="Helical" evidence="7">
    <location>
        <begin position="370"/>
        <end position="392"/>
    </location>
</feature>
<feature type="transmembrane region" description="Helical" evidence="7">
    <location>
        <begin position="35"/>
        <end position="57"/>
    </location>
</feature>
<keyword evidence="2" id="KW-1003">Cell membrane</keyword>
<evidence type="ECO:0000256" key="2">
    <source>
        <dbReference type="ARBA" id="ARBA00022475"/>
    </source>
</evidence>
<comment type="subcellular location">
    <subcellularLocation>
        <location evidence="1">Cell membrane</location>
        <topology evidence="1">Multi-pass membrane protein</topology>
    </subcellularLocation>
</comment>
<sequence>MRRNAFLLVLISLLSGFGSTAMTLAAGLWVLDLTGSVSLAALTAVCLYLPTFAGPWLGGLVDRLPRRPLLIVADLALGAILLTLLTVHSAAGVWLIFAVLLVRGVSYVVIDAGETAILPSALPMSMLGDVNGWRSSAQEGMKLVAPLAGAGLYAWRGAVPVILLSAAMPLFTAACYAALRVGRPTATPDRPGDSGGGPREAHGRPGNSGGGLHAANGRPGKSGGGAREARGRPGDSSGGLPGADGRPGDSRGGLRGADGRSGDSRAGLREGLRALFGIAAVRTPVVVAAVAIGMSGLCNAAVLAHLVHDLGLPSTRLGFLATAQGAGSIAGGLVVGRVLARSSPVRVAALGAVVFAGGCLSWALPWWPAMIAGSVLVGVGLPWALIAGITAVQTRTPEHLLGRVGATANTVMFGPVALGIPAGSVLVHVGAVVPLIVSAVLCAATAIVAVRAAAADRSRVPVR</sequence>
<reference evidence="8 9" key="1">
    <citation type="submission" date="2021-01" db="EMBL/GenBank/DDBJ databases">
        <title>Whole genome shotgun sequence of Actinoplanes deccanensis NBRC 13994.</title>
        <authorList>
            <person name="Komaki H."/>
            <person name="Tamura T."/>
        </authorList>
    </citation>
    <scope>NUCLEOTIDE SEQUENCE [LARGE SCALE GENOMIC DNA]</scope>
    <source>
        <strain evidence="8 9">NBRC 13994</strain>
    </source>
</reference>
<dbReference type="PANTHER" id="PTHR23513:SF6">
    <property type="entry name" value="MAJOR FACILITATOR SUPERFAMILY ASSOCIATED DOMAIN-CONTAINING PROTEIN"/>
    <property type="match status" value="1"/>
</dbReference>